<dbReference type="SUPFAM" id="SSF46988">
    <property type="entry name" value="Tubulin chaperone cofactor A"/>
    <property type="match status" value="1"/>
</dbReference>
<evidence type="ECO:0000313" key="5">
    <source>
        <dbReference type="EMBL" id="MDI1489815.1"/>
    </source>
</evidence>
<evidence type="ECO:0000256" key="1">
    <source>
        <dbReference type="ARBA" id="ARBA00006806"/>
    </source>
</evidence>
<accession>A0AA43QT01</accession>
<dbReference type="InterPro" id="IPR004226">
    <property type="entry name" value="TBCA"/>
</dbReference>
<dbReference type="GO" id="GO:0007023">
    <property type="term" value="P:post-chaperonin tubulin folding pathway"/>
    <property type="evidence" value="ECO:0007669"/>
    <property type="project" value="UniProtKB-UniRule"/>
</dbReference>
<evidence type="ECO:0000256" key="3">
    <source>
        <dbReference type="RuleBase" id="RU364030"/>
    </source>
</evidence>
<evidence type="ECO:0000313" key="6">
    <source>
        <dbReference type="Proteomes" id="UP001161017"/>
    </source>
</evidence>
<feature type="compositionally biased region" description="Basic and acidic residues" evidence="4">
    <location>
        <begin position="30"/>
        <end position="39"/>
    </location>
</feature>
<keyword evidence="3" id="KW-0206">Cytoskeleton</keyword>
<dbReference type="GO" id="GO:0048487">
    <property type="term" value="F:beta-tubulin binding"/>
    <property type="evidence" value="ECO:0007669"/>
    <property type="project" value="InterPro"/>
</dbReference>
<proteinExistence type="inferred from homology"/>
<feature type="region of interest" description="Disordered" evidence="4">
    <location>
        <begin position="30"/>
        <end position="56"/>
    </location>
</feature>
<comment type="caution">
    <text evidence="5">The sequence shown here is derived from an EMBL/GenBank/DDBJ whole genome shotgun (WGS) entry which is preliminary data.</text>
</comment>
<keyword evidence="3" id="KW-0963">Cytoplasm</keyword>
<gene>
    <name evidence="5" type="ORF">OHK93_001013</name>
</gene>
<protein>
    <recommendedName>
        <fullName evidence="3">Tubulin-specific chaperone A</fullName>
    </recommendedName>
</protein>
<sequence length="124" mass="13267">MPPASALSQATSSVTRLLKDLDSYDEELADQKSSLEKLQADTSTGAEGDDDETGNREYLVKQQAQAMKETQAVFKPLLERLGVASGKLEHELSSPDADAAEVEKAKEALAVAVQKQTSSTRDGV</sequence>
<dbReference type="GO" id="GO:0005874">
    <property type="term" value="C:microtubule"/>
    <property type="evidence" value="ECO:0007669"/>
    <property type="project" value="UniProtKB-KW"/>
</dbReference>
<dbReference type="AlphaFoldDB" id="A0AA43QT01"/>
<dbReference type="Gene3D" id="1.20.58.90">
    <property type="match status" value="1"/>
</dbReference>
<evidence type="ECO:0000256" key="2">
    <source>
        <dbReference type="ARBA" id="ARBA00023186"/>
    </source>
</evidence>
<reference evidence="5" key="1">
    <citation type="journal article" date="2023" name="Genome Biol. Evol.">
        <title>First Whole Genome Sequence and Flow Cytometry Genome Size Data for the Lichen-Forming Fungus Ramalina farinacea (Ascomycota).</title>
        <authorList>
            <person name="Llewellyn T."/>
            <person name="Mian S."/>
            <person name="Hill R."/>
            <person name="Leitch I.J."/>
            <person name="Gaya E."/>
        </authorList>
    </citation>
    <scope>NUCLEOTIDE SEQUENCE</scope>
    <source>
        <strain evidence="5">LIQ254RAFAR</strain>
    </source>
</reference>
<comment type="subcellular location">
    <subcellularLocation>
        <location evidence="3">Cytoplasm</location>
        <location evidence="3">Cytoskeleton</location>
    </subcellularLocation>
</comment>
<organism evidence="5 6">
    <name type="scientific">Ramalina farinacea</name>
    <dbReference type="NCBI Taxonomy" id="258253"/>
    <lineage>
        <taxon>Eukaryota</taxon>
        <taxon>Fungi</taxon>
        <taxon>Dikarya</taxon>
        <taxon>Ascomycota</taxon>
        <taxon>Pezizomycotina</taxon>
        <taxon>Lecanoromycetes</taxon>
        <taxon>OSLEUM clade</taxon>
        <taxon>Lecanoromycetidae</taxon>
        <taxon>Lecanorales</taxon>
        <taxon>Lecanorineae</taxon>
        <taxon>Ramalinaceae</taxon>
        <taxon>Ramalina</taxon>
    </lineage>
</organism>
<dbReference type="EMBL" id="JAPUFD010000010">
    <property type="protein sequence ID" value="MDI1489815.1"/>
    <property type="molecule type" value="Genomic_DNA"/>
</dbReference>
<dbReference type="GO" id="GO:0007021">
    <property type="term" value="P:tubulin complex assembly"/>
    <property type="evidence" value="ECO:0007669"/>
    <property type="project" value="UniProtKB-UniRule"/>
</dbReference>
<evidence type="ECO:0000256" key="4">
    <source>
        <dbReference type="SAM" id="MobiDB-lite"/>
    </source>
</evidence>
<comment type="similarity">
    <text evidence="1 3">Belongs to the TBCA family.</text>
</comment>
<dbReference type="Pfam" id="PF02970">
    <property type="entry name" value="TBCA"/>
    <property type="match status" value="1"/>
</dbReference>
<dbReference type="Proteomes" id="UP001161017">
    <property type="component" value="Unassembled WGS sequence"/>
</dbReference>
<keyword evidence="6" id="KW-1185">Reference proteome</keyword>
<dbReference type="InterPro" id="IPR036126">
    <property type="entry name" value="TBCA_sf"/>
</dbReference>
<comment type="subunit">
    <text evidence="3">Supercomplex made of cofactors A to E. Cofactors A and D function by capturing and stabilizing tubulin in a quasi-native conformation. Cofactor E binds to the cofactor D-tubulin complex; interaction with cofactor C then causes the release of tubulin polypeptides that are committed to the native state.</text>
</comment>
<keyword evidence="2 3" id="KW-0143">Chaperone</keyword>
<keyword evidence="3" id="KW-0493">Microtubule</keyword>
<name>A0AA43QT01_9LECA</name>